<name>A0A834LXW3_RHYFE</name>
<dbReference type="GO" id="GO:0097192">
    <property type="term" value="P:extrinsic apoptotic signaling pathway in absence of ligand"/>
    <property type="evidence" value="ECO:0007669"/>
    <property type="project" value="TreeGrafter"/>
</dbReference>
<evidence type="ECO:0000256" key="1">
    <source>
        <dbReference type="ARBA" id="ARBA00009458"/>
    </source>
</evidence>
<feature type="transmembrane region" description="Helical" evidence="3">
    <location>
        <begin position="135"/>
        <end position="153"/>
    </location>
</feature>
<dbReference type="InterPro" id="IPR002475">
    <property type="entry name" value="Bcl2-like"/>
</dbReference>
<evidence type="ECO:0000256" key="3">
    <source>
        <dbReference type="SAM" id="Phobius"/>
    </source>
</evidence>
<dbReference type="GO" id="GO:0008630">
    <property type="term" value="P:intrinsic apoptotic signaling pathway in response to DNA damage"/>
    <property type="evidence" value="ECO:0007669"/>
    <property type="project" value="TreeGrafter"/>
</dbReference>
<dbReference type="Proteomes" id="UP000625711">
    <property type="component" value="Unassembled WGS sequence"/>
</dbReference>
<dbReference type="Gene3D" id="1.10.437.10">
    <property type="entry name" value="Blc2-like"/>
    <property type="match status" value="1"/>
</dbReference>
<feature type="transmembrane region" description="Helical" evidence="3">
    <location>
        <begin position="159"/>
        <end position="177"/>
    </location>
</feature>
<organism evidence="5 6">
    <name type="scientific">Rhynchophorus ferrugineus</name>
    <name type="common">Red palm weevil</name>
    <name type="synonym">Curculio ferrugineus</name>
    <dbReference type="NCBI Taxonomy" id="354439"/>
    <lineage>
        <taxon>Eukaryota</taxon>
        <taxon>Metazoa</taxon>
        <taxon>Ecdysozoa</taxon>
        <taxon>Arthropoda</taxon>
        <taxon>Hexapoda</taxon>
        <taxon>Insecta</taxon>
        <taxon>Pterygota</taxon>
        <taxon>Neoptera</taxon>
        <taxon>Endopterygota</taxon>
        <taxon>Coleoptera</taxon>
        <taxon>Polyphaga</taxon>
        <taxon>Cucujiformia</taxon>
        <taxon>Curculionidae</taxon>
        <taxon>Dryophthorinae</taxon>
        <taxon>Rhynchophorus</taxon>
    </lineage>
</organism>
<dbReference type="InterPro" id="IPR026298">
    <property type="entry name" value="Bcl-2_fam"/>
</dbReference>
<dbReference type="AlphaFoldDB" id="A0A834LXW3"/>
<dbReference type="EMBL" id="JAACXV010017903">
    <property type="protein sequence ID" value="KAF7264236.1"/>
    <property type="molecule type" value="Genomic_DNA"/>
</dbReference>
<dbReference type="InterPro" id="IPR036834">
    <property type="entry name" value="Bcl-2-like_sf"/>
</dbReference>
<dbReference type="PROSITE" id="PS50062">
    <property type="entry name" value="BCL2_FAMILY"/>
    <property type="match status" value="1"/>
</dbReference>
<feature type="domain" description="Bcl-2 Bcl-2 homology region 1-3" evidence="4">
    <location>
        <begin position="48"/>
        <end position="127"/>
    </location>
</feature>
<comment type="caution">
    <text evidence="5">The sequence shown here is derived from an EMBL/GenBank/DDBJ whole genome shotgun (WGS) entry which is preliminary data.</text>
</comment>
<keyword evidence="3" id="KW-0472">Membrane</keyword>
<keyword evidence="3" id="KW-1133">Transmembrane helix</keyword>
<keyword evidence="2" id="KW-0053">Apoptosis</keyword>
<sequence length="181" mass="20762">MKHLGLQASQINPTLSRYRPGYWNVRNLKTLAADFAQSPQRNWVYEQAQNVDLDSLNFLTFQQLLNGLFEEGGFTWERVLVLFYFCTDISIRAFQEKLVSHFLDIYNWTTVFLSGRFSAWIDSQGGWGTVLHQSANYVSSGAAAAVAFCLAVVFFTANIWVAVLLCLLFYIVVYLVWSFKK</sequence>
<dbReference type="GO" id="GO:0001836">
    <property type="term" value="P:release of cytochrome c from mitochondria"/>
    <property type="evidence" value="ECO:0007669"/>
    <property type="project" value="TreeGrafter"/>
</dbReference>
<dbReference type="GO" id="GO:0005741">
    <property type="term" value="C:mitochondrial outer membrane"/>
    <property type="evidence" value="ECO:0007669"/>
    <property type="project" value="TreeGrafter"/>
</dbReference>
<evidence type="ECO:0000256" key="2">
    <source>
        <dbReference type="ARBA" id="ARBA00022703"/>
    </source>
</evidence>
<gene>
    <name evidence="5" type="ORF">GWI33_000443</name>
</gene>
<dbReference type="PANTHER" id="PTHR11256">
    <property type="entry name" value="BCL-2 RELATED"/>
    <property type="match status" value="1"/>
</dbReference>
<dbReference type="PRINTS" id="PR01862">
    <property type="entry name" value="BCL2FAMILY"/>
</dbReference>
<evidence type="ECO:0000259" key="4">
    <source>
        <dbReference type="Pfam" id="PF00452"/>
    </source>
</evidence>
<dbReference type="Pfam" id="PF00452">
    <property type="entry name" value="Bcl-2"/>
    <property type="match status" value="1"/>
</dbReference>
<proteinExistence type="inferred from homology"/>
<comment type="similarity">
    <text evidence="1">Belongs to the Bcl-2 family.</text>
</comment>
<dbReference type="GO" id="GO:0051400">
    <property type="term" value="F:BH domain binding"/>
    <property type="evidence" value="ECO:0007669"/>
    <property type="project" value="TreeGrafter"/>
</dbReference>
<dbReference type="GO" id="GO:0042981">
    <property type="term" value="P:regulation of apoptotic process"/>
    <property type="evidence" value="ECO:0007669"/>
    <property type="project" value="InterPro"/>
</dbReference>
<dbReference type="OrthoDB" id="6080198at2759"/>
<keyword evidence="3" id="KW-0812">Transmembrane</keyword>
<dbReference type="InterPro" id="IPR046371">
    <property type="entry name" value="Bcl-2_BH1-3"/>
</dbReference>
<reference evidence="5" key="1">
    <citation type="submission" date="2020-08" db="EMBL/GenBank/DDBJ databases">
        <title>Genome sequencing and assembly of the red palm weevil Rhynchophorus ferrugineus.</title>
        <authorList>
            <person name="Dias G.B."/>
            <person name="Bergman C.M."/>
            <person name="Manee M."/>
        </authorList>
    </citation>
    <scope>NUCLEOTIDE SEQUENCE</scope>
    <source>
        <strain evidence="5">AA-2017</strain>
        <tissue evidence="5">Whole larva</tissue>
    </source>
</reference>
<protein>
    <recommendedName>
        <fullName evidence="4">Bcl-2 Bcl-2 homology region 1-3 domain-containing protein</fullName>
    </recommendedName>
</protein>
<accession>A0A834LXW3</accession>
<evidence type="ECO:0000313" key="6">
    <source>
        <dbReference type="Proteomes" id="UP000625711"/>
    </source>
</evidence>
<dbReference type="PANTHER" id="PTHR11256:SF21">
    <property type="entry name" value="BCL-2 BCL-2 HOMOLOGY REGION 1-3 DOMAIN-CONTAINING PROTEIN"/>
    <property type="match status" value="1"/>
</dbReference>
<evidence type="ECO:0000313" key="5">
    <source>
        <dbReference type="EMBL" id="KAF7264236.1"/>
    </source>
</evidence>
<keyword evidence="6" id="KW-1185">Reference proteome</keyword>
<dbReference type="SUPFAM" id="SSF56854">
    <property type="entry name" value="Bcl-2 inhibitors of programmed cell death"/>
    <property type="match status" value="1"/>
</dbReference>